<dbReference type="Pfam" id="PF00102">
    <property type="entry name" value="Y_phosphatase"/>
    <property type="match status" value="1"/>
</dbReference>
<dbReference type="AlphaFoldDB" id="V4A6X6"/>
<organism evidence="3 4">
    <name type="scientific">Lottia gigantea</name>
    <name type="common">Giant owl limpet</name>
    <dbReference type="NCBI Taxonomy" id="225164"/>
    <lineage>
        <taxon>Eukaryota</taxon>
        <taxon>Metazoa</taxon>
        <taxon>Spiralia</taxon>
        <taxon>Lophotrochozoa</taxon>
        <taxon>Mollusca</taxon>
        <taxon>Gastropoda</taxon>
        <taxon>Patellogastropoda</taxon>
        <taxon>Lottioidea</taxon>
        <taxon>Lottiidae</taxon>
        <taxon>Lottia</taxon>
    </lineage>
</organism>
<dbReference type="PROSITE" id="PS50056">
    <property type="entry name" value="TYR_PHOSPHATASE_2"/>
    <property type="match status" value="1"/>
</dbReference>
<keyword evidence="4" id="KW-1185">Reference proteome</keyword>
<dbReference type="InterPro" id="IPR029021">
    <property type="entry name" value="Prot-tyrosine_phosphatase-like"/>
</dbReference>
<proteinExistence type="predicted"/>
<dbReference type="CTD" id="20234976"/>
<dbReference type="OMA" id="MIWIVET"/>
<dbReference type="InterPro" id="IPR000387">
    <property type="entry name" value="Tyr_Pase_dom"/>
</dbReference>
<feature type="domain" description="Tyrosine specific protein phosphatases" evidence="2">
    <location>
        <begin position="145"/>
        <end position="214"/>
    </location>
</feature>
<dbReference type="InterPro" id="IPR003595">
    <property type="entry name" value="Tyr_Pase_cat"/>
</dbReference>
<reference evidence="3 4" key="1">
    <citation type="journal article" date="2013" name="Nature">
        <title>Insights into bilaterian evolution from three spiralian genomes.</title>
        <authorList>
            <person name="Simakov O."/>
            <person name="Marletaz F."/>
            <person name="Cho S.J."/>
            <person name="Edsinger-Gonzales E."/>
            <person name="Havlak P."/>
            <person name="Hellsten U."/>
            <person name="Kuo D.H."/>
            <person name="Larsson T."/>
            <person name="Lv J."/>
            <person name="Arendt D."/>
            <person name="Savage R."/>
            <person name="Osoegawa K."/>
            <person name="de Jong P."/>
            <person name="Grimwood J."/>
            <person name="Chapman J.A."/>
            <person name="Shapiro H."/>
            <person name="Aerts A."/>
            <person name="Otillar R.P."/>
            <person name="Terry A.Y."/>
            <person name="Boore J.L."/>
            <person name="Grigoriev I.V."/>
            <person name="Lindberg D.R."/>
            <person name="Seaver E.C."/>
            <person name="Weisblat D.A."/>
            <person name="Putnam N.H."/>
            <person name="Rokhsar D.S."/>
        </authorList>
    </citation>
    <scope>NUCLEOTIDE SEQUENCE [LARGE SCALE GENOMIC DNA]</scope>
</reference>
<dbReference type="PRINTS" id="PR00700">
    <property type="entry name" value="PRTYPHPHTASE"/>
</dbReference>
<evidence type="ECO:0000313" key="3">
    <source>
        <dbReference type="EMBL" id="ESO92467.1"/>
    </source>
</evidence>
<gene>
    <name evidence="3" type="ORF">LOTGIDRAFT_145554</name>
</gene>
<dbReference type="HOGENOM" id="CLU_001645_9_1_1"/>
<dbReference type="Gene3D" id="3.90.190.10">
    <property type="entry name" value="Protein tyrosine phosphatase superfamily"/>
    <property type="match status" value="1"/>
</dbReference>
<dbReference type="PANTHER" id="PTHR19134">
    <property type="entry name" value="RECEPTOR-TYPE TYROSINE-PROTEIN PHOSPHATASE"/>
    <property type="match status" value="1"/>
</dbReference>
<dbReference type="SMART" id="SM00404">
    <property type="entry name" value="PTPc_motif"/>
    <property type="match status" value="1"/>
</dbReference>
<dbReference type="PANTHER" id="PTHR19134:SF449">
    <property type="entry name" value="TYROSINE-PROTEIN PHOSPHATASE 1"/>
    <property type="match status" value="1"/>
</dbReference>
<feature type="domain" description="Tyrosine-protein phosphatase" evidence="1">
    <location>
        <begin position="1"/>
        <end position="214"/>
    </location>
</feature>
<dbReference type="SUPFAM" id="SSF52799">
    <property type="entry name" value="(Phosphotyrosine protein) phosphatases II"/>
    <property type="match status" value="1"/>
</dbReference>
<dbReference type="SMART" id="SM00194">
    <property type="entry name" value="PTPc"/>
    <property type="match status" value="1"/>
</dbReference>
<dbReference type="GeneID" id="20234976"/>
<dbReference type="STRING" id="225164.V4A6X6"/>
<dbReference type="PROSITE" id="PS00383">
    <property type="entry name" value="TYR_PHOSPHATASE_1"/>
    <property type="match status" value="1"/>
</dbReference>
<dbReference type="OrthoDB" id="6277409at2759"/>
<evidence type="ECO:0000259" key="2">
    <source>
        <dbReference type="PROSITE" id="PS50056"/>
    </source>
</evidence>
<sequence length="229" mass="26663">MNLTFFIVDDTRVKLEPLEDDPNSDYINACYITVSYRLMSLYYHIPGPIEVNLEEFIRMIWDVDASKIVMLTNLFENAIEKCKQYWPNIGKTQQYGQINMKLIKEEVYAHFTIREIQITKNSNSRIFRQYHYTSWPDKGVPSDIASLVEFRNKVNKSSSKRPGPMIVHCSAGIGRTGTYLALDYLIQQAQAENSVDIFSCVSQMRQERVNMVQTVVSSEIYMENMRKII</sequence>
<dbReference type="RefSeq" id="XP_009056842.1">
    <property type="nucleotide sequence ID" value="XM_009058594.1"/>
</dbReference>
<dbReference type="GO" id="GO:0004725">
    <property type="term" value="F:protein tyrosine phosphatase activity"/>
    <property type="evidence" value="ECO:0007669"/>
    <property type="project" value="InterPro"/>
</dbReference>
<evidence type="ECO:0000313" key="4">
    <source>
        <dbReference type="Proteomes" id="UP000030746"/>
    </source>
</evidence>
<dbReference type="InterPro" id="IPR016130">
    <property type="entry name" value="Tyr_Pase_AS"/>
</dbReference>
<dbReference type="EMBL" id="KB202087">
    <property type="protein sequence ID" value="ESO92467.1"/>
    <property type="molecule type" value="Genomic_DNA"/>
</dbReference>
<name>V4A6X6_LOTGI</name>
<dbReference type="KEGG" id="lgi:LOTGIDRAFT_145554"/>
<evidence type="ECO:0000259" key="1">
    <source>
        <dbReference type="PROSITE" id="PS50055"/>
    </source>
</evidence>
<dbReference type="InterPro" id="IPR000242">
    <property type="entry name" value="PTP_cat"/>
</dbReference>
<dbReference type="InterPro" id="IPR050348">
    <property type="entry name" value="Protein-Tyr_Phosphatase"/>
</dbReference>
<evidence type="ECO:0008006" key="5">
    <source>
        <dbReference type="Google" id="ProtNLM"/>
    </source>
</evidence>
<dbReference type="Proteomes" id="UP000030746">
    <property type="component" value="Unassembled WGS sequence"/>
</dbReference>
<protein>
    <recommendedName>
        <fullName evidence="5">Protein-tyrosine-phosphatase</fullName>
    </recommendedName>
</protein>
<accession>V4A6X6</accession>
<dbReference type="FunFam" id="3.90.190.10:FF:000185">
    <property type="entry name" value="Predicted protein"/>
    <property type="match status" value="1"/>
</dbReference>
<dbReference type="PROSITE" id="PS50055">
    <property type="entry name" value="TYR_PHOSPHATASE_PTP"/>
    <property type="match status" value="1"/>
</dbReference>